<evidence type="ECO:0000313" key="3">
    <source>
        <dbReference type="Proteomes" id="UP000887159"/>
    </source>
</evidence>
<keyword evidence="3" id="KW-1185">Reference proteome</keyword>
<comment type="caution">
    <text evidence="2">The sequence shown here is derived from an EMBL/GenBank/DDBJ whole genome shotgun (WGS) entry which is preliminary data.</text>
</comment>
<sequence length="126" mass="13815">MPRIFHHSRFCTRAPKCLKCSGGHLTSECTKSAKAPAKCANCSGPHPANFSGCPKTPSTLRQQSQKRRKTSGKSVRLRASKIPINLNLPLRKLLKDQKQLTGCQRSDNKNGPDDVSVGRYAVLTTI</sequence>
<evidence type="ECO:0000256" key="1">
    <source>
        <dbReference type="SAM" id="MobiDB-lite"/>
    </source>
</evidence>
<organism evidence="2 3">
    <name type="scientific">Trichonephila clavipes</name>
    <name type="common">Golden silk orbweaver</name>
    <name type="synonym">Nephila clavipes</name>
    <dbReference type="NCBI Taxonomy" id="2585209"/>
    <lineage>
        <taxon>Eukaryota</taxon>
        <taxon>Metazoa</taxon>
        <taxon>Ecdysozoa</taxon>
        <taxon>Arthropoda</taxon>
        <taxon>Chelicerata</taxon>
        <taxon>Arachnida</taxon>
        <taxon>Araneae</taxon>
        <taxon>Araneomorphae</taxon>
        <taxon>Entelegynae</taxon>
        <taxon>Araneoidea</taxon>
        <taxon>Nephilidae</taxon>
        <taxon>Trichonephila</taxon>
    </lineage>
</organism>
<gene>
    <name evidence="2" type="primary">NCL1_52474</name>
    <name evidence="2" type="ORF">TNCV_809911</name>
</gene>
<protein>
    <submittedName>
        <fullName evidence="2">Nucleic-acid-binding protein from transposon X-element</fullName>
    </submittedName>
</protein>
<reference evidence="2" key="1">
    <citation type="submission" date="2020-08" db="EMBL/GenBank/DDBJ databases">
        <title>Multicomponent nature underlies the extraordinary mechanical properties of spider dragline silk.</title>
        <authorList>
            <person name="Kono N."/>
            <person name="Nakamura H."/>
            <person name="Mori M."/>
            <person name="Yoshida Y."/>
            <person name="Ohtoshi R."/>
            <person name="Malay A.D."/>
            <person name="Moran D.A.P."/>
            <person name="Tomita M."/>
            <person name="Numata K."/>
            <person name="Arakawa K."/>
        </authorList>
    </citation>
    <scope>NUCLEOTIDE SEQUENCE</scope>
</reference>
<evidence type="ECO:0000313" key="2">
    <source>
        <dbReference type="EMBL" id="GFY08558.1"/>
    </source>
</evidence>
<dbReference type="AlphaFoldDB" id="A0A8X6VI17"/>
<feature type="region of interest" description="Disordered" evidence="1">
    <location>
        <begin position="47"/>
        <end position="75"/>
    </location>
</feature>
<accession>A0A8X6VI17</accession>
<feature type="compositionally biased region" description="Basic residues" evidence="1">
    <location>
        <begin position="64"/>
        <end position="75"/>
    </location>
</feature>
<dbReference type="Proteomes" id="UP000887159">
    <property type="component" value="Unassembled WGS sequence"/>
</dbReference>
<name>A0A8X6VI17_TRICX</name>
<dbReference type="EMBL" id="BMAU01021282">
    <property type="protein sequence ID" value="GFY08558.1"/>
    <property type="molecule type" value="Genomic_DNA"/>
</dbReference>
<proteinExistence type="predicted"/>